<evidence type="ECO:0000313" key="5">
    <source>
        <dbReference type="Proteomes" id="UP001526426"/>
    </source>
</evidence>
<evidence type="ECO:0000313" key="4">
    <source>
        <dbReference type="EMBL" id="MCW6034855.1"/>
    </source>
</evidence>
<dbReference type="SUPFAM" id="SSF53335">
    <property type="entry name" value="S-adenosyl-L-methionine-dependent methyltransferases"/>
    <property type="match status" value="1"/>
</dbReference>
<keyword evidence="2 4" id="KW-0808">Transferase</keyword>
<organism evidence="4 5">
    <name type="scientific">Spirulina subsalsa FACHB-351</name>
    <dbReference type="NCBI Taxonomy" id="234711"/>
    <lineage>
        <taxon>Bacteria</taxon>
        <taxon>Bacillati</taxon>
        <taxon>Cyanobacteriota</taxon>
        <taxon>Cyanophyceae</taxon>
        <taxon>Spirulinales</taxon>
        <taxon>Spirulinaceae</taxon>
        <taxon>Spirulina</taxon>
    </lineage>
</organism>
<keyword evidence="1 4" id="KW-0489">Methyltransferase</keyword>
<gene>
    <name evidence="4" type="primary">egtD</name>
    <name evidence="4" type="ORF">K4A83_01005</name>
</gene>
<name>A0ABT3L1E7_9CYAN</name>
<dbReference type="Pfam" id="PF10017">
    <property type="entry name" value="Methyltransf_33"/>
    <property type="match status" value="1"/>
</dbReference>
<keyword evidence="5" id="KW-1185">Reference proteome</keyword>
<evidence type="ECO:0000259" key="3">
    <source>
        <dbReference type="Pfam" id="PF10017"/>
    </source>
</evidence>
<dbReference type="PANTHER" id="PTHR43397">
    <property type="entry name" value="ERGOTHIONEINE BIOSYNTHESIS PROTEIN 1"/>
    <property type="match status" value="1"/>
</dbReference>
<dbReference type="Proteomes" id="UP001526426">
    <property type="component" value="Unassembled WGS sequence"/>
</dbReference>
<accession>A0ABT3L1E7</accession>
<dbReference type="InterPro" id="IPR051128">
    <property type="entry name" value="EgtD_Methyltrsf_superfamily"/>
</dbReference>
<reference evidence="4 5" key="1">
    <citation type="submission" date="2021-08" db="EMBL/GenBank/DDBJ databases">
        <title>Draft genome sequence of Spirulina subsalsa with high tolerance to salinity and hype-accumulation of phycocyanin.</title>
        <authorList>
            <person name="Pei H."/>
            <person name="Jiang L."/>
        </authorList>
    </citation>
    <scope>NUCLEOTIDE SEQUENCE [LARGE SCALE GENOMIC DNA]</scope>
    <source>
        <strain evidence="4 5">FACHB-351</strain>
    </source>
</reference>
<dbReference type="PIRSF" id="PIRSF018005">
    <property type="entry name" value="UCP018005"/>
    <property type="match status" value="1"/>
</dbReference>
<dbReference type="InterPro" id="IPR029063">
    <property type="entry name" value="SAM-dependent_MTases_sf"/>
</dbReference>
<comment type="caution">
    <text evidence="4">The sequence shown here is derived from an EMBL/GenBank/DDBJ whole genome shotgun (WGS) entry which is preliminary data.</text>
</comment>
<dbReference type="InterPro" id="IPR017804">
    <property type="entry name" value="MeTrfase_EgtD-like"/>
</dbReference>
<dbReference type="GO" id="GO:0032259">
    <property type="term" value="P:methylation"/>
    <property type="evidence" value="ECO:0007669"/>
    <property type="project" value="UniProtKB-KW"/>
</dbReference>
<dbReference type="RefSeq" id="WP_265262510.1">
    <property type="nucleotide sequence ID" value="NZ_JAIHOM010000003.1"/>
</dbReference>
<sequence length="341" mass="38377">MISSAQTSPSLVGDIEIQYLHHNQPIYNPNFDPEIIEGFKKIPKTLPARYFYDAKGSQLFEQICQLPEYYPTRTEASILQKCANEIAAMTGLCEIVELGSGSSTKTRLLLNAYQTLGDSVHYVPIDVSAEILVESAKQLVTDYPNLKVTGLVGTYDEALEQLIENTPPGRLVIFLGSSIGNFTSQDCDRFLQEVAQGLQPGDYFLLGVDLQKSPDVLEAAYNDSQGVTAAFNLNMLEHLNWRFDGNFNLSLFKHRAIYNSKDHQIEMYLDAQADHKVSLNSLNLTLDFKAGETIHTEISRKFNWQTLPDYLSQQGLKSIGGWVDEKEWFGLMLCQVQKVQF</sequence>
<evidence type="ECO:0000256" key="2">
    <source>
        <dbReference type="ARBA" id="ARBA00022679"/>
    </source>
</evidence>
<evidence type="ECO:0000256" key="1">
    <source>
        <dbReference type="ARBA" id="ARBA00022603"/>
    </source>
</evidence>
<dbReference type="GO" id="GO:0052706">
    <property type="term" value="F:L-histidine N(alpha)-methyltransferase activity"/>
    <property type="evidence" value="ECO:0007669"/>
    <property type="project" value="UniProtKB-EC"/>
</dbReference>
<dbReference type="InterPro" id="IPR035094">
    <property type="entry name" value="EgtD"/>
</dbReference>
<dbReference type="EC" id="2.1.1.44" evidence="4"/>
<dbReference type="PANTHER" id="PTHR43397:SF1">
    <property type="entry name" value="ERGOTHIONEINE BIOSYNTHESIS PROTEIN 1"/>
    <property type="match status" value="1"/>
</dbReference>
<proteinExistence type="predicted"/>
<dbReference type="NCBIfam" id="TIGR03438">
    <property type="entry name" value="egtD_ergothio"/>
    <property type="match status" value="1"/>
</dbReference>
<protein>
    <submittedName>
        <fullName evidence="4">L-histidine N(Alpha)-methyltransferase</fullName>
        <ecNumber evidence="4">2.1.1.44</ecNumber>
    </submittedName>
</protein>
<dbReference type="InterPro" id="IPR019257">
    <property type="entry name" value="MeTrfase_dom"/>
</dbReference>
<dbReference type="EMBL" id="JAIHOM010000003">
    <property type="protein sequence ID" value="MCW6034855.1"/>
    <property type="molecule type" value="Genomic_DNA"/>
</dbReference>
<feature type="domain" description="Histidine-specific methyltransferase SAM-dependent" evidence="3">
    <location>
        <begin position="33"/>
        <end position="335"/>
    </location>
</feature>
<dbReference type="Gene3D" id="3.40.50.150">
    <property type="entry name" value="Vaccinia Virus protein VP39"/>
    <property type="match status" value="1"/>
</dbReference>